<sequence>MKSPDPAIAIVYFTGHGHTRRLAEAVAEGAAPARMIDVESMSDADWAALDAADAVVFGTPTYMGSSAAVFDGFLEEAASRWEDQLWADKIAGGFTVGTYPAGDKLSTLIRLAVYAAQMGMIWVGPTEIGPPVNPDNPGLNGDGSNLGVTATSSRDKDQLIDAGDLETARRFGVRIRAACKRWTR</sequence>
<keyword evidence="6" id="KW-1185">Reference proteome</keyword>
<dbReference type="InterPro" id="IPR026816">
    <property type="entry name" value="Flavodoxin_dom"/>
</dbReference>
<accession>A0A1X7BQU4</accession>
<dbReference type="EMBL" id="FWXB01000005">
    <property type="protein sequence ID" value="SMC11943.1"/>
    <property type="molecule type" value="Genomic_DNA"/>
</dbReference>
<evidence type="ECO:0000313" key="5">
    <source>
        <dbReference type="EMBL" id="SMC11943.1"/>
    </source>
</evidence>
<dbReference type="PANTHER" id="PTHR30546">
    <property type="entry name" value="FLAVODOXIN-RELATED PROTEIN WRBA-RELATED"/>
    <property type="match status" value="1"/>
</dbReference>
<feature type="domain" description="Flavodoxin-like" evidence="4">
    <location>
        <begin position="8"/>
        <end position="168"/>
    </location>
</feature>
<dbReference type="AlphaFoldDB" id="A0A1X7BQU4"/>
<protein>
    <submittedName>
        <fullName evidence="5">NAD(P)H:quinone oxidoreductase</fullName>
    </submittedName>
</protein>
<name>A0A1X7BQU4_9RHOB</name>
<dbReference type="SUPFAM" id="SSF52218">
    <property type="entry name" value="Flavoproteins"/>
    <property type="match status" value="1"/>
</dbReference>
<evidence type="ECO:0000256" key="2">
    <source>
        <dbReference type="ARBA" id="ARBA00022630"/>
    </source>
</evidence>
<dbReference type="InterPro" id="IPR008254">
    <property type="entry name" value="Flavodoxin/NO_synth"/>
</dbReference>
<keyword evidence="2" id="KW-0285">Flavoprotein</keyword>
<proteinExistence type="predicted"/>
<evidence type="ECO:0000256" key="3">
    <source>
        <dbReference type="ARBA" id="ARBA00022643"/>
    </source>
</evidence>
<gene>
    <name evidence="5" type="ORF">ROA7745_01764</name>
</gene>
<dbReference type="PROSITE" id="PS00201">
    <property type="entry name" value="FLAVODOXIN"/>
    <property type="match status" value="1"/>
</dbReference>
<dbReference type="InterPro" id="IPR001226">
    <property type="entry name" value="Flavodoxin_CS"/>
</dbReference>
<dbReference type="GO" id="GO:0009055">
    <property type="term" value="F:electron transfer activity"/>
    <property type="evidence" value="ECO:0007669"/>
    <property type="project" value="InterPro"/>
</dbReference>
<dbReference type="GO" id="GO:0016020">
    <property type="term" value="C:membrane"/>
    <property type="evidence" value="ECO:0007669"/>
    <property type="project" value="TreeGrafter"/>
</dbReference>
<reference evidence="5 6" key="1">
    <citation type="submission" date="2017-03" db="EMBL/GenBank/DDBJ databases">
        <authorList>
            <person name="Afonso C.L."/>
            <person name="Miller P.J."/>
            <person name="Scott M.A."/>
            <person name="Spackman E."/>
            <person name="Goraichik I."/>
            <person name="Dimitrov K.M."/>
            <person name="Suarez D.L."/>
            <person name="Swayne D.E."/>
        </authorList>
    </citation>
    <scope>NUCLEOTIDE SEQUENCE [LARGE SCALE GENOMIC DNA]</scope>
    <source>
        <strain evidence="5 6">CECT 7745</strain>
    </source>
</reference>
<evidence type="ECO:0000259" key="4">
    <source>
        <dbReference type="PROSITE" id="PS50902"/>
    </source>
</evidence>
<dbReference type="Pfam" id="PF12724">
    <property type="entry name" value="Flavodoxin_5"/>
    <property type="match status" value="1"/>
</dbReference>
<dbReference type="InterPro" id="IPR029039">
    <property type="entry name" value="Flavoprotein-like_sf"/>
</dbReference>
<dbReference type="Proteomes" id="UP000193224">
    <property type="component" value="Unassembled WGS sequence"/>
</dbReference>
<dbReference type="Gene3D" id="3.40.50.360">
    <property type="match status" value="1"/>
</dbReference>
<dbReference type="RefSeq" id="WP_085799904.1">
    <property type="nucleotide sequence ID" value="NZ_FWXB01000005.1"/>
</dbReference>
<evidence type="ECO:0000256" key="1">
    <source>
        <dbReference type="ARBA" id="ARBA00001917"/>
    </source>
</evidence>
<dbReference type="PROSITE" id="PS50902">
    <property type="entry name" value="FLAVODOXIN_LIKE"/>
    <property type="match status" value="1"/>
</dbReference>
<dbReference type="PANTHER" id="PTHR30546:SF23">
    <property type="entry name" value="FLAVOPROTEIN-LIKE PROTEIN YCP4-RELATED"/>
    <property type="match status" value="1"/>
</dbReference>
<dbReference type="OrthoDB" id="9801479at2"/>
<comment type="cofactor">
    <cofactor evidence="1">
        <name>FMN</name>
        <dbReference type="ChEBI" id="CHEBI:58210"/>
    </cofactor>
</comment>
<evidence type="ECO:0000313" key="6">
    <source>
        <dbReference type="Proteomes" id="UP000193224"/>
    </source>
</evidence>
<keyword evidence="3" id="KW-0288">FMN</keyword>
<dbReference type="GO" id="GO:0003955">
    <property type="term" value="F:NAD(P)H dehydrogenase (quinone) activity"/>
    <property type="evidence" value="ECO:0007669"/>
    <property type="project" value="TreeGrafter"/>
</dbReference>
<dbReference type="GO" id="GO:0010181">
    <property type="term" value="F:FMN binding"/>
    <property type="evidence" value="ECO:0007669"/>
    <property type="project" value="InterPro"/>
</dbReference>
<organism evidence="5 6">
    <name type="scientific">Roseovarius aestuarii</name>
    <dbReference type="NCBI Taxonomy" id="475083"/>
    <lineage>
        <taxon>Bacteria</taxon>
        <taxon>Pseudomonadati</taxon>
        <taxon>Pseudomonadota</taxon>
        <taxon>Alphaproteobacteria</taxon>
        <taxon>Rhodobacterales</taxon>
        <taxon>Roseobacteraceae</taxon>
        <taxon>Roseovarius</taxon>
    </lineage>
</organism>